<keyword evidence="3" id="KW-1185">Reference proteome</keyword>
<dbReference type="PANTHER" id="PTHR33785:SF12">
    <property type="entry name" value="DUF1685 FAMILY PROTEIN"/>
    <property type="match status" value="1"/>
</dbReference>
<evidence type="ECO:0000256" key="1">
    <source>
        <dbReference type="SAM" id="MobiDB-lite"/>
    </source>
</evidence>
<accession>A0AAD1YYS6</accession>
<proteinExistence type="predicted"/>
<dbReference type="Proteomes" id="UP000834106">
    <property type="component" value="Chromosome 4"/>
</dbReference>
<feature type="compositionally biased region" description="Basic residues" evidence="1">
    <location>
        <begin position="105"/>
        <end position="116"/>
    </location>
</feature>
<gene>
    <name evidence="2" type="ORF">FPE_LOCUS7421</name>
</gene>
<dbReference type="EMBL" id="OU503039">
    <property type="protein sequence ID" value="CAI9759991.1"/>
    <property type="molecule type" value="Genomic_DNA"/>
</dbReference>
<reference evidence="2" key="1">
    <citation type="submission" date="2023-05" db="EMBL/GenBank/DDBJ databases">
        <authorList>
            <person name="Huff M."/>
        </authorList>
    </citation>
    <scope>NUCLEOTIDE SEQUENCE</scope>
</reference>
<sequence>MEAEEILQLLDSYWFQHGFFTHKHDNQESMVCAVPNPSLLEVSVRHRQTLQVRSFSDQGIVHDACFSQETATSPNSVKPKLQRILSGKEITQSSNDEADEEKPKPTKGKTGRRKGMSKSLSELEFKELKGFMDLGFEFTEKDKSSSCLVSIIPGLQHWGEIDVNENNWEKVSRPYLSESWGVLNQRKAHSPLMKWETLGSVHDEINMKDQLRVWAQSVASTVRWS</sequence>
<feature type="region of interest" description="Disordered" evidence="1">
    <location>
        <begin position="87"/>
        <end position="118"/>
    </location>
</feature>
<organism evidence="2 3">
    <name type="scientific">Fraxinus pennsylvanica</name>
    <dbReference type="NCBI Taxonomy" id="56036"/>
    <lineage>
        <taxon>Eukaryota</taxon>
        <taxon>Viridiplantae</taxon>
        <taxon>Streptophyta</taxon>
        <taxon>Embryophyta</taxon>
        <taxon>Tracheophyta</taxon>
        <taxon>Spermatophyta</taxon>
        <taxon>Magnoliopsida</taxon>
        <taxon>eudicotyledons</taxon>
        <taxon>Gunneridae</taxon>
        <taxon>Pentapetalae</taxon>
        <taxon>asterids</taxon>
        <taxon>lamiids</taxon>
        <taxon>Lamiales</taxon>
        <taxon>Oleaceae</taxon>
        <taxon>Oleeae</taxon>
        <taxon>Fraxinus</taxon>
    </lineage>
</organism>
<evidence type="ECO:0000313" key="2">
    <source>
        <dbReference type="EMBL" id="CAI9759991.1"/>
    </source>
</evidence>
<dbReference type="AlphaFoldDB" id="A0AAD1YYS6"/>
<name>A0AAD1YYS6_9LAMI</name>
<protein>
    <submittedName>
        <fullName evidence="2">Uncharacterized protein</fullName>
    </submittedName>
</protein>
<dbReference type="PANTHER" id="PTHR33785">
    <property type="entry name" value="OS06G0550800 PROTEIN"/>
    <property type="match status" value="1"/>
</dbReference>
<evidence type="ECO:0000313" key="3">
    <source>
        <dbReference type="Proteomes" id="UP000834106"/>
    </source>
</evidence>